<sequence>MQNPQSTIQQLYDNQGMLDILIAIEKYFEDNDLYAYKDIQSGEIVEGPNIEKYWVEIVLKYYRENFPDPAAFKILERHGTKVKVKGDYEIHPIEHPRSRRDMEQVPAQNGTVSMPKEERVPVLLVRVQIPRSVINPESFDEYKLSIAELNKSQIQDVSEFESDVEQDAPVSDDEQSNAGGM</sequence>
<keyword evidence="3" id="KW-1185">Reference proteome</keyword>
<dbReference type="OrthoDB" id="11926at10239"/>
<reference evidence="2 3" key="1">
    <citation type="journal article" date="2012" name="J. Virol.">
        <title>Genome of Klebsiella sp.-Infecting Bacteriophage vB_KleM_RaK2.</title>
        <authorList>
            <person name="Simoliunas E."/>
            <person name="Kaliniene L."/>
            <person name="Truncaite L."/>
            <person name="Klausa V."/>
            <person name="Zajanckauskaite A."/>
            <person name="Meskys R."/>
        </authorList>
    </citation>
    <scope>NUCLEOTIDE SEQUENCE [LARGE SCALE GENOMIC DNA]</scope>
</reference>
<evidence type="ECO:0000313" key="2">
    <source>
        <dbReference type="EMBL" id="AFA44441.1"/>
    </source>
</evidence>
<feature type="compositionally biased region" description="Acidic residues" evidence="1">
    <location>
        <begin position="158"/>
        <end position="175"/>
    </location>
</feature>
<proteinExistence type="predicted"/>
<dbReference type="KEGG" id="vg:14012756"/>
<dbReference type="GeneID" id="14012756"/>
<dbReference type="Proteomes" id="UP000007524">
    <property type="component" value="Segment"/>
</dbReference>
<accession>H6X3X5</accession>
<name>H6X3X5_9CAUD</name>
<gene>
    <name evidence="2" type="ORF">RaK2_00168</name>
</gene>
<organism evidence="2 3">
    <name type="scientific">Klebsiella phage vB_KleM_RaK2</name>
    <dbReference type="NCBI Taxonomy" id="1147094"/>
    <lineage>
        <taxon>Viruses</taxon>
        <taxon>Duplodnaviria</taxon>
        <taxon>Heunggongvirae</taxon>
        <taxon>Uroviricota</taxon>
        <taxon>Caudoviricetes</taxon>
        <taxon>Alcyoneusvirus</taxon>
        <taxon>Alcyoneusvirus RaK2</taxon>
    </lineage>
</organism>
<protein>
    <submittedName>
        <fullName evidence="2">Uncharacterized protein</fullName>
    </submittedName>
</protein>
<dbReference type="EMBL" id="JQ513383">
    <property type="protein sequence ID" value="AFA44441.1"/>
    <property type="molecule type" value="Genomic_DNA"/>
</dbReference>
<feature type="region of interest" description="Disordered" evidence="1">
    <location>
        <begin position="156"/>
        <end position="181"/>
    </location>
</feature>
<evidence type="ECO:0000313" key="3">
    <source>
        <dbReference type="Proteomes" id="UP000007524"/>
    </source>
</evidence>
<dbReference type="RefSeq" id="YP_007007323.1">
    <property type="nucleotide sequence ID" value="NC_019526.1"/>
</dbReference>
<evidence type="ECO:0000256" key="1">
    <source>
        <dbReference type="SAM" id="MobiDB-lite"/>
    </source>
</evidence>